<accession>K1SYJ0</accession>
<feature type="non-terminal residue" evidence="1">
    <location>
        <position position="1"/>
    </location>
</feature>
<comment type="caution">
    <text evidence="1">The sequence shown here is derived from an EMBL/GenBank/DDBJ whole genome shotgun (WGS) entry which is preliminary data.</text>
</comment>
<proteinExistence type="predicted"/>
<protein>
    <submittedName>
        <fullName evidence="1">Uncharacterized protein</fullName>
    </submittedName>
</protein>
<reference evidence="1" key="1">
    <citation type="journal article" date="2013" name="Environ. Microbiol.">
        <title>Microbiota from the distal guts of lean and obese adolescents exhibit partial functional redundancy besides clear differences in community structure.</title>
        <authorList>
            <person name="Ferrer M."/>
            <person name="Ruiz A."/>
            <person name="Lanza F."/>
            <person name="Haange S.B."/>
            <person name="Oberbach A."/>
            <person name="Till H."/>
            <person name="Bargiela R."/>
            <person name="Campoy C."/>
            <person name="Segura M.T."/>
            <person name="Richter M."/>
            <person name="von Bergen M."/>
            <person name="Seifert J."/>
            <person name="Suarez A."/>
        </authorList>
    </citation>
    <scope>NUCLEOTIDE SEQUENCE</scope>
</reference>
<name>K1SYJ0_9ZZZZ</name>
<organism evidence="1">
    <name type="scientific">human gut metagenome</name>
    <dbReference type="NCBI Taxonomy" id="408170"/>
    <lineage>
        <taxon>unclassified sequences</taxon>
        <taxon>metagenomes</taxon>
        <taxon>organismal metagenomes</taxon>
    </lineage>
</organism>
<dbReference type="AlphaFoldDB" id="K1SYJ0"/>
<gene>
    <name evidence="1" type="ORF">LEA_13656</name>
</gene>
<dbReference type="EMBL" id="AJWY01009271">
    <property type="protein sequence ID" value="EKC58870.1"/>
    <property type="molecule type" value="Genomic_DNA"/>
</dbReference>
<evidence type="ECO:0000313" key="1">
    <source>
        <dbReference type="EMBL" id="EKC58870.1"/>
    </source>
</evidence>
<sequence length="34" mass="4258">DKYIQLINTCPSKEWKDLLNIRYQNYQKSQEIRK</sequence>